<dbReference type="SMART" id="SM00710">
    <property type="entry name" value="PbH1"/>
    <property type="match status" value="18"/>
</dbReference>
<protein>
    <submittedName>
        <fullName evidence="2">Uncharacterized protein YfaL</fullName>
    </submittedName>
</protein>
<keyword evidence="1" id="KW-1133">Transmembrane helix</keyword>
<feature type="transmembrane region" description="Helical" evidence="1">
    <location>
        <begin position="3864"/>
        <end position="3889"/>
    </location>
</feature>
<feature type="transmembrane region" description="Helical" evidence="1">
    <location>
        <begin position="2212"/>
        <end position="2234"/>
    </location>
</feature>
<evidence type="ECO:0000313" key="3">
    <source>
        <dbReference type="Proteomes" id="UP000225706"/>
    </source>
</evidence>
<comment type="caution">
    <text evidence="2">The sequence shown here is derived from an EMBL/GenBank/DDBJ whole genome shotgun (WGS) entry which is preliminary data.</text>
</comment>
<accession>A0A2B4SJN1</accession>
<dbReference type="PANTHER" id="PTHR11319">
    <property type="entry name" value="G PROTEIN-COUPLED RECEPTOR-RELATED"/>
    <property type="match status" value="1"/>
</dbReference>
<keyword evidence="1" id="KW-0812">Transmembrane</keyword>
<dbReference type="PANTHER" id="PTHR11319:SF35">
    <property type="entry name" value="OUTER MEMBRANE PROTEIN PMPC-RELATED"/>
    <property type="match status" value="1"/>
</dbReference>
<feature type="transmembrane region" description="Helical" evidence="1">
    <location>
        <begin position="2180"/>
        <end position="2200"/>
    </location>
</feature>
<dbReference type="InterPro" id="IPR011050">
    <property type="entry name" value="Pectin_lyase_fold/virulence"/>
</dbReference>
<feature type="transmembrane region" description="Helical" evidence="1">
    <location>
        <begin position="3901"/>
        <end position="3920"/>
    </location>
</feature>
<sequence length="3995" mass="441836">MYSLENCPTVRLIVYKSNHATIEAPLGHIGVYRKSTLTEFVITVNLKIAKITFYIIGRPGRDSKTKNFYTSRAKGNDNWSCDQTEPCQTIWRAVSLASDGDVVYLDGTGTGKNPYSCHSTQNLGVYINKRLALIGTGPMLPQIRCSEGTSLTFNGSGNASQMNVTLSGLLVSDSLVYFHDLSVNIYGCQFIGSKHGVKFVMSNREVSDIVITDSNFFGNKECISVFVTGSRIGSPIIKQNLILKNSSMSGNTIADGGNFISLTESPDNNKTVNCFIAMETVTFSGNTYNSRGLVYLQFKNGDQYFRNHKVISMNNRPSSNKEVLLDLQRNSEFMFECQNVTISINSSNFISQNARTLNVSATNILLQISNSRFSVHRLARYGGVVSLRGSSECELKISNSSFINNTVILDNGGAIEAECTKVRCTLTSSTFTDNTAVNGNGGAVKLRVFSSSFNYLRKENDNKDNDLVVLVRNVTFNNCSALSGGALSIVYERRHHGVVSISNCLFISNGALAGKEPLSGYGGAIQVRPATDDKLKEKHSNINVIIGGSIFTNNTAVIAGGAIYVKVTDQSNVIIEKSEIEWSSGLFGGCTIVGPTSSLKILDCTFANNLANALAIFHNVKNVEIIDSSFVGNYPLSGSFGGALVISDSKKCEQEQLQQGSYAIIQNTTFKSNIAVNSGGAVYLANCKTNIRNCQFFNNFAPRYGAHVYALKTNSLAILDSIYMQTRNKPRLINGKNYSDHSSLIDIVDIETLVVYNTTVEVKAYSRDKALMMVTSIVGKVDLGNENFAAEFTCPVGSEIKINCMPGILNTPDRPCKSHRNGGGVSSIQLRCSVCEGNSYSLERGRAKGTQLVSPVQCHPCPFGADCTKNIVAKRDFWGFKEQQNSSLLRFTMCPMGYCSQPKEADFPEFNSCQGNRSGKLCGECKDNYVETLYSTQCIPSHWCNDYWFWPVALIYVFVMALYLTFRPPVVPWIKRQILWFKQNEPVGQDVNFEKGYMKILFYFYQAANLVLISGSSQLAIKDKIVQPLLGAFNFRSGFLQEFNCPFTGLTVVTEQLFLASHVVCTLLVICALYGVLCGFQRFRGKGNPSPGPYVGGILQTTLLGYTVIATKSFSLLRCVDIGGERQRASKATNFYISRASGNDSWSCVQTKPCKTIWQAVSLASDGDIIYLDGTKTDQDPFNCQSAQNPGLNINTSLALIGTGPMPPQIRCSEKARLSFDGSRNVQGTNVTLSGLIVKESLVFFQDTSVNIFGCIFLHSKQGVQFVIRRKVLSDFLITSSVFDRNKECISVFINTAGIDSSIIQLNFTVKNSSMSGNTIADGGNVLTFTESLDNNQTVNCFITMKGVTLFENRFSTRGLFFLHLKNGNLSFELHEVRSFNNRPPSPNFSALKDHLGDSEFFINSVNVAIVVDASNFTSKHARAFCSTSSNISLQVHNSSFTGHHVKGNGGVVYLKGSHECKLNISNSSFLNTTVDNYDRTGGGGAIFTECVNVRCTLKDSTFVGNKAVHNGGAAINLCFVSSGPYNDTRRKTLNLSLLIEKVLFRGCRGFASGSLQILYGGRNLNVFNGVINIRNSRFSHNSAKTGGAISVFPWTYVWPRMCSNFTLAIERSNFDNNTAVMLGGALYFEDMSNNTSSFVLDKVIMESNRVTFPSSGVLELRSTSSVKVLNSSFLTNEAHSPAGAFSLYRVDIIEITDSLFVSNFAKWRSGGALSITEVLNITIKNTIFERNFAIYAGGALFLDTALIGANVLIINCSFVDNLALSNGGHTFIYSMQPSLSVLIQNSVFTQTKNRLQLSDGKVYSVNFSSTDIAVSNAATVVISNTTVKSRAYSRHKVLMVVSNSKKLELGNGSLTTNFICPVGSIMDILCISKLPNGENGVDFLQFKCSACEGNSYSLQRGRSKGTQLVSRVLCHPCPFGANCSQNIVAKRDFWGFREQQNPSQLRLATCPMGYCSQPTEADFPEYNSCQVNRSGQLCGKCNYTELYGNYTESLYSTECIPSHWCNDYWFWPVALIYGSLMALYLTFRPPVVPWIKRQILWFRQSEQVDEEVSFNKGYLKILFYFYQAANLFLISGSAQLLIKDRIVEPIVGIFNFKSSSLGASICPFPGLTPTTKRAVSENAPPSQDSRRHLEMVLYDCFKRPEEGSNLSLCWESVMIARRLVLAALQSLVSDPLPRIVIMNLLSVLFLAHHIFSLPFRDVTPNIIETISLAFIVVLGSVNVYFASFVSLGVSIDDTHFSYSWLITIYRSEPELQRSLQCAMGCDFKPIYVLSCLFYRLIGRVSKATNIYISRASGNDSWSCVQRKPCKTIWRGVSLASDRDAIYLDGTNTDQDPYSCHSTQHLGVYINKRLALIGTGPIPPQIRCSEGTRLTFDGSENTHQMNVTLSGLLVRESFIFFQDTSASIHGCKFVGSKQGVQFVIRRKMVSDFLITNSAFDRNEECISVFVNGTKIESPIIQKKYLLVLSIDNVSFSNCSGTYGSLSFVKVEENPLEGVIDIGNSHFISNVGGAIVIKSLANEMHSNISVMIRGSTFANNRVEQEGGIIFITRKLENSVVLENTIIKSNRGGGIEVRRSSLLKVLSCTFANNTGSAVSIVDVGILEINDTLFVKNDISFGPYGAVLFITTGRNCEYINIKYTTFRGNVAEKDDVAVIIFECNCTTEIRNSYFLDNFTQLFVEETSTLLIQDSIFNQTLNMKYPSSPSLIEIVNLGNLVLSNTTVATEAYSRDKVLMRVNSGNKVSLGNDSFPTKFICPFGSKITIDCYGGSPSFDPDSCTDYIDARITAIKFKCSACEGDSYSLQGGKANGAQVVSSVKCHRCPFGANCSQNIVAKHNFWGFKEERNSSLLRFTMCPVGYCNKTTEADFPEFNSCQGNRNRSGQLCGKCKVNYTETLYSTQCIPLHWCNDYWFWPVALIYVSLLALYLTFRPSVVPWIKRQILWFKENERVSQEVYFDKGYLKILFYFYQVANLFLVSGSSQMLIKDKIVEPIVGIFNFKSTYVGVSICPFPGLTPVNKSTKIESPIIHINFSLTNSSMFDNTIEDGGNHLSFTESPDNDQTVIINCLISMESVTFAHNKFSSRGLVFLQFKSGNQGLQLHEVNSSDNWPSTNKDVLKDLQGDGELVLNSTYVDIFINASSFTSQNTRELCVTASNTSIQIWNSRFYDHRVEGGGGALSVKGYNECRLFIVKSSFFNTTAVTDFDPFEPDGGGAIEAECAKLTCTLKNSIFSVNTAVNGSGGAVALGFFSSSLYDIPQTIDKKDLLVLSIENVSFSNCSADYGGSLSFVKRNDKNPFGAVINISNSHFISNEANHGSEESSVGGAILIGSLAKIMHINISVMIRGSTFVNNAAEGGGGAIFIAGVKILEIIDSFFVNNHHPIGGSGGALFITNYGNYCEHIIIKNTTFTGNFAREYGGAVRLLVDCKTEFRNSYFLDNFALFDGAHIHVEETSSLLIQDSNFTQTTNTTHYNYSSLIEVIKVVNLVLTGTRVATEAYSRDKVLMRVRLANQVSLGSDSSATEFICPSGSKIDIDCLPDRDESPCTLYVNTGVTAIQFKCSACEGNSYSLQGGRARGTMAPRVQCHSCPYGANCTQNIVAKRDFWGFKEQRNPSLLKFTMCPVGYCSQPMVENFPEYNSCQGNRSETLCGMCKHDYTETIYSTQCIPSDRCNDYWFWPIALVYVSLMALYLTFRPPLVPWIKRQILWFKENERVEQEIDFDKGYLKILFYFYQAADLFLISDSSRMLIKNCIIESVVGIFNFKSSFLNSSICPFPGLTPVTKRFFLTSHIVCTWLIICILYGVLCGVQRLRGKGKPSPGPYVGGILQTTLLGYTMLASTSLSLLRCVDISGERRLFFDGNIVCFQWWQYLLMGIACGYVVPFVFILLWGSIKFYGGTLSVRKLLSACFLPMPFLIYWSYMLLHDKIKGAVAENAPPSSDSRRYLEMILYDSFKRPEEGNKLSLCWESVMIGRRLILVALKSFVSDPLSRVIVMNLDL</sequence>
<dbReference type="EMBL" id="LSMT01000077">
    <property type="protein sequence ID" value="PFX28788.1"/>
    <property type="molecule type" value="Genomic_DNA"/>
</dbReference>
<name>A0A2B4SJN1_STYPI</name>
<evidence type="ECO:0000313" key="2">
    <source>
        <dbReference type="EMBL" id="PFX28788.1"/>
    </source>
</evidence>
<dbReference type="OrthoDB" id="5956805at2759"/>
<feature type="transmembrane region" description="Helical" evidence="1">
    <location>
        <begin position="3822"/>
        <end position="3843"/>
    </location>
</feature>
<gene>
    <name evidence="2" type="primary">yfaL</name>
    <name evidence="2" type="ORF">AWC38_SpisGene6521</name>
</gene>
<reference evidence="3" key="1">
    <citation type="journal article" date="2017" name="bioRxiv">
        <title>Comparative analysis of the genomes of Stylophora pistillata and Acropora digitifera provides evidence for extensive differences between species of corals.</title>
        <authorList>
            <person name="Voolstra C.R."/>
            <person name="Li Y."/>
            <person name="Liew Y.J."/>
            <person name="Baumgarten S."/>
            <person name="Zoccola D."/>
            <person name="Flot J.-F."/>
            <person name="Tambutte S."/>
            <person name="Allemand D."/>
            <person name="Aranda M."/>
        </authorList>
    </citation>
    <scope>NUCLEOTIDE SEQUENCE [LARGE SCALE GENOMIC DNA]</scope>
</reference>
<feature type="transmembrane region" description="Helical" evidence="1">
    <location>
        <begin position="1000"/>
        <end position="1021"/>
    </location>
</feature>
<feature type="transmembrane region" description="Helical" evidence="1">
    <location>
        <begin position="1057"/>
        <end position="1080"/>
    </location>
</feature>
<organism evidence="2 3">
    <name type="scientific">Stylophora pistillata</name>
    <name type="common">Smooth cauliflower coral</name>
    <dbReference type="NCBI Taxonomy" id="50429"/>
    <lineage>
        <taxon>Eukaryota</taxon>
        <taxon>Metazoa</taxon>
        <taxon>Cnidaria</taxon>
        <taxon>Anthozoa</taxon>
        <taxon>Hexacorallia</taxon>
        <taxon>Scleractinia</taxon>
        <taxon>Astrocoeniina</taxon>
        <taxon>Pocilloporidae</taxon>
        <taxon>Stylophora</taxon>
    </lineage>
</organism>
<feature type="transmembrane region" description="Helical" evidence="1">
    <location>
        <begin position="3672"/>
        <end position="3691"/>
    </location>
</feature>
<dbReference type="Proteomes" id="UP000225706">
    <property type="component" value="Unassembled WGS sequence"/>
</dbReference>
<feature type="transmembrane region" description="Helical" evidence="1">
    <location>
        <begin position="3782"/>
        <end position="3802"/>
    </location>
</feature>
<evidence type="ECO:0000256" key="1">
    <source>
        <dbReference type="SAM" id="Phobius"/>
    </source>
</evidence>
<dbReference type="Gene3D" id="2.160.20.10">
    <property type="entry name" value="Single-stranded right-handed beta-helix, Pectin lyase-like"/>
    <property type="match status" value="3"/>
</dbReference>
<dbReference type="InterPro" id="IPR012334">
    <property type="entry name" value="Pectin_lyas_fold"/>
</dbReference>
<dbReference type="InterPro" id="IPR006626">
    <property type="entry name" value="PbH1"/>
</dbReference>
<keyword evidence="3" id="KW-1185">Reference proteome</keyword>
<dbReference type="SUPFAM" id="SSF51126">
    <property type="entry name" value="Pectin lyase-like"/>
    <property type="match status" value="6"/>
</dbReference>
<proteinExistence type="predicted"/>
<feature type="transmembrane region" description="Helical" evidence="1">
    <location>
        <begin position="1092"/>
        <end position="1109"/>
    </location>
</feature>
<feature type="transmembrane region" description="Helical" evidence="1">
    <location>
        <begin position="947"/>
        <end position="966"/>
    </location>
</feature>
<keyword evidence="1" id="KW-0472">Membrane</keyword>